<dbReference type="GO" id="GO:0016706">
    <property type="term" value="F:2-oxoglutarate-dependent dioxygenase activity"/>
    <property type="evidence" value="ECO:0007669"/>
    <property type="project" value="TreeGrafter"/>
</dbReference>
<evidence type="ECO:0000256" key="1">
    <source>
        <dbReference type="ARBA" id="ARBA00001954"/>
    </source>
</evidence>
<feature type="domain" description="TauD/TfdA-like" evidence="7">
    <location>
        <begin position="42"/>
        <end position="326"/>
    </location>
</feature>
<keyword evidence="9" id="KW-1185">Reference proteome</keyword>
<evidence type="ECO:0000313" key="9">
    <source>
        <dbReference type="Proteomes" id="UP000178912"/>
    </source>
</evidence>
<organism evidence="8 9">
    <name type="scientific">Rhynchosporium agropyri</name>
    <dbReference type="NCBI Taxonomy" id="914238"/>
    <lineage>
        <taxon>Eukaryota</taxon>
        <taxon>Fungi</taxon>
        <taxon>Dikarya</taxon>
        <taxon>Ascomycota</taxon>
        <taxon>Pezizomycotina</taxon>
        <taxon>Leotiomycetes</taxon>
        <taxon>Helotiales</taxon>
        <taxon>Ploettnerulaceae</taxon>
        <taxon>Rhynchosporium</taxon>
    </lineage>
</organism>
<dbReference type="PANTHER" id="PTHR30468:SF20">
    <property type="entry name" value="TAUD_TFDA-LIKE DOMAIN-CONTAINING PROTEIN-RELATED"/>
    <property type="match status" value="1"/>
</dbReference>
<proteinExistence type="inferred from homology"/>
<dbReference type="AlphaFoldDB" id="A0A1E1KA48"/>
<keyword evidence="5" id="KW-0560">Oxidoreductase</keyword>
<name>A0A1E1KA48_9HELO</name>
<keyword evidence="4 8" id="KW-0223">Dioxygenase</keyword>
<dbReference type="GO" id="GO:0005737">
    <property type="term" value="C:cytoplasm"/>
    <property type="evidence" value="ECO:0007669"/>
    <property type="project" value="TreeGrafter"/>
</dbReference>
<dbReference type="SUPFAM" id="SSF51197">
    <property type="entry name" value="Clavaminate synthase-like"/>
    <property type="match status" value="1"/>
</dbReference>
<evidence type="ECO:0000313" key="8">
    <source>
        <dbReference type="EMBL" id="CZS94949.1"/>
    </source>
</evidence>
<evidence type="ECO:0000256" key="6">
    <source>
        <dbReference type="ARBA" id="ARBA00023004"/>
    </source>
</evidence>
<evidence type="ECO:0000256" key="3">
    <source>
        <dbReference type="ARBA" id="ARBA00022723"/>
    </source>
</evidence>
<sequence>MPSAIQESDISTATLADDPKIAVRESTKPLVYSGSLDSFQHNDFTPSIGREIPDLQIEKILVAPDSDTLIRDLAITVSERGVVFLRNQDMSVDSLIQLGKRLSTLSGSPSSSGLHIHPITEAGSELGDQISVISSVRMKKAYSAPVDPLTEPSKFASNGWHADITFEPVPSDYAILKIHTLPPTGGDTLWASGYEIYDRLSPATAAYLENLTAIHDGNFFNGIAERLGNPLRTDARGSILNQGSNLQARHPVIRTNPVTGWKSVFVNKGLTKRIVKLTKDESDVILNYLFDLVSLNHDNQVRFRWSQNDVAIWDNRSNWHAATYDHNDVRIGDRVVSLGENPYFDPRSVGRREGLGRREAREEVKEEGKESLVVREKEKEVRGEKKTVGEKEKEEVVKVVSDGAEVAK</sequence>
<comment type="cofactor">
    <cofactor evidence="1">
        <name>Fe(2+)</name>
        <dbReference type="ChEBI" id="CHEBI:29033"/>
    </cofactor>
</comment>
<evidence type="ECO:0000256" key="5">
    <source>
        <dbReference type="ARBA" id="ARBA00023002"/>
    </source>
</evidence>
<dbReference type="Pfam" id="PF02668">
    <property type="entry name" value="TauD"/>
    <property type="match status" value="1"/>
</dbReference>
<dbReference type="InterPro" id="IPR042098">
    <property type="entry name" value="TauD-like_sf"/>
</dbReference>
<dbReference type="Gene3D" id="3.60.130.10">
    <property type="entry name" value="Clavaminate synthase-like"/>
    <property type="match status" value="1"/>
</dbReference>
<dbReference type="InterPro" id="IPR003819">
    <property type="entry name" value="TauD/TfdA-like"/>
</dbReference>
<keyword evidence="3" id="KW-0479">Metal-binding</keyword>
<dbReference type="OrthoDB" id="10257314at2759"/>
<keyword evidence="6" id="KW-0408">Iron</keyword>
<evidence type="ECO:0000256" key="4">
    <source>
        <dbReference type="ARBA" id="ARBA00022964"/>
    </source>
</evidence>
<dbReference type="GO" id="GO:0046872">
    <property type="term" value="F:metal ion binding"/>
    <property type="evidence" value="ECO:0007669"/>
    <property type="project" value="UniProtKB-KW"/>
</dbReference>
<dbReference type="PANTHER" id="PTHR30468">
    <property type="entry name" value="ALPHA-KETOGLUTARATE-DEPENDENT SULFONATE DIOXYGENASE"/>
    <property type="match status" value="1"/>
</dbReference>
<dbReference type="Proteomes" id="UP000178912">
    <property type="component" value="Unassembled WGS sequence"/>
</dbReference>
<dbReference type="FunFam" id="3.60.130.10:FF:000005">
    <property type="entry name" value="TfdA family taurine dioxygenase"/>
    <property type="match status" value="1"/>
</dbReference>
<accession>A0A1E1KA48</accession>
<evidence type="ECO:0000259" key="7">
    <source>
        <dbReference type="Pfam" id="PF02668"/>
    </source>
</evidence>
<comment type="similarity">
    <text evidence="2">Belongs to the TfdA dioxygenase family.</text>
</comment>
<dbReference type="EMBL" id="FJUX01000020">
    <property type="protein sequence ID" value="CZS94949.1"/>
    <property type="molecule type" value="Genomic_DNA"/>
</dbReference>
<protein>
    <submittedName>
        <fullName evidence="8">Related to taurine catabolism dioxygenase</fullName>
    </submittedName>
</protein>
<dbReference type="InterPro" id="IPR051323">
    <property type="entry name" value="AtsK-like"/>
</dbReference>
<evidence type="ECO:0000256" key="2">
    <source>
        <dbReference type="ARBA" id="ARBA00005896"/>
    </source>
</evidence>
<reference evidence="9" key="1">
    <citation type="submission" date="2016-03" db="EMBL/GenBank/DDBJ databases">
        <authorList>
            <person name="Guldener U."/>
        </authorList>
    </citation>
    <scope>NUCLEOTIDE SEQUENCE [LARGE SCALE GENOMIC DNA]</scope>
    <source>
        <strain evidence="9">04CH-RAC-A.6.1</strain>
    </source>
</reference>
<gene>
    <name evidence="8" type="ORF">RAG0_04750</name>
</gene>